<dbReference type="AlphaFoldDB" id="W9W493"/>
<dbReference type="PRINTS" id="PR00081">
    <property type="entry name" value="GDHRDH"/>
</dbReference>
<evidence type="ECO:0000256" key="1">
    <source>
        <dbReference type="ARBA" id="ARBA00006484"/>
    </source>
</evidence>
<accession>W9W493</accession>
<dbReference type="HOGENOM" id="CLU_010194_8_0_1"/>
<dbReference type="PANTHER" id="PTHR42760">
    <property type="entry name" value="SHORT-CHAIN DEHYDROGENASES/REDUCTASES FAMILY MEMBER"/>
    <property type="match status" value="1"/>
</dbReference>
<dbReference type="InterPro" id="IPR002347">
    <property type="entry name" value="SDR_fam"/>
</dbReference>
<dbReference type="GeneID" id="19198066"/>
<dbReference type="CDD" id="cd05233">
    <property type="entry name" value="SDR_c"/>
    <property type="match status" value="1"/>
</dbReference>
<keyword evidence="4" id="KW-1185">Reference proteome</keyword>
<dbReference type="EMBL" id="AMGX01000048">
    <property type="protein sequence ID" value="EXJ53394.1"/>
    <property type="molecule type" value="Genomic_DNA"/>
</dbReference>
<dbReference type="OrthoDB" id="1933717at2759"/>
<name>W9W493_9EURO</name>
<keyword evidence="2" id="KW-0560">Oxidoreductase</keyword>
<proteinExistence type="inferred from homology"/>
<dbReference type="InterPro" id="IPR036291">
    <property type="entry name" value="NAD(P)-bd_dom_sf"/>
</dbReference>
<protein>
    <recommendedName>
        <fullName evidence="5">3-oxoacyl-[acyl-carrier protein] reductase</fullName>
    </recommendedName>
</protein>
<comment type="similarity">
    <text evidence="1">Belongs to the short-chain dehydrogenases/reductases (SDR) family.</text>
</comment>
<dbReference type="GO" id="GO:0016616">
    <property type="term" value="F:oxidoreductase activity, acting on the CH-OH group of donors, NAD or NADP as acceptor"/>
    <property type="evidence" value="ECO:0007669"/>
    <property type="project" value="TreeGrafter"/>
</dbReference>
<dbReference type="Proteomes" id="UP000019471">
    <property type="component" value="Unassembled WGS sequence"/>
</dbReference>
<dbReference type="SUPFAM" id="SSF51735">
    <property type="entry name" value="NAD(P)-binding Rossmann-fold domains"/>
    <property type="match status" value="1"/>
</dbReference>
<gene>
    <name evidence="3" type="ORF">A1O5_13383</name>
</gene>
<dbReference type="eggNOG" id="KOG0725">
    <property type="taxonomic scope" value="Eukaryota"/>
</dbReference>
<dbReference type="RefSeq" id="XP_007752139.1">
    <property type="nucleotide sequence ID" value="XM_007753949.1"/>
</dbReference>
<sequence>MTNKQADRFLGKLHDCYFGTDPRVNQDLAKQLNGKNVIVAGAGRGIGRACAEFLSFGGLNSLSLVALEQDEVDETAKLCREADKSLRTKTEAFDVQDHHAVRKFLAEVVEEFGSIDVVLMNAGRPPQWLPTSEGDLDIWWDTVGVSLRGAYNFSRLALPVMQKKGGGRIIFTASAGAHSNRGMSSYIVAKLGMVRLAEIIHVENFHEYNIRAFAIHPGSIPTRFYYDFKDKAEGRPKERSYIVEGAEGEDKSAQTAVNFLERGTFDTPYMAAGMVTALASGKLDFMSGRYVDCSIKVEEYEEKHDSIVQNDLYRVRLNVGEGRLIPVLDF</sequence>
<comment type="caution">
    <text evidence="3">The sequence shown here is derived from an EMBL/GenBank/DDBJ whole genome shotgun (WGS) entry which is preliminary data.</text>
</comment>
<dbReference type="STRING" id="1182543.W9W493"/>
<dbReference type="PANTHER" id="PTHR42760:SF37">
    <property type="entry name" value="CLAVALDEHYDE DEHYDROGENASE"/>
    <property type="match status" value="1"/>
</dbReference>
<reference evidence="3 4" key="1">
    <citation type="submission" date="2013-03" db="EMBL/GenBank/DDBJ databases">
        <title>The Genome Sequence of Cladophialophora psammophila CBS 110553.</title>
        <authorList>
            <consortium name="The Broad Institute Genomics Platform"/>
            <person name="Cuomo C."/>
            <person name="de Hoog S."/>
            <person name="Gorbushina A."/>
            <person name="Walker B."/>
            <person name="Young S.K."/>
            <person name="Zeng Q."/>
            <person name="Gargeya S."/>
            <person name="Fitzgerald M."/>
            <person name="Haas B."/>
            <person name="Abouelleil A."/>
            <person name="Allen A.W."/>
            <person name="Alvarado L."/>
            <person name="Arachchi H.M."/>
            <person name="Berlin A.M."/>
            <person name="Chapman S.B."/>
            <person name="Gainer-Dewar J."/>
            <person name="Goldberg J."/>
            <person name="Griggs A."/>
            <person name="Gujja S."/>
            <person name="Hansen M."/>
            <person name="Howarth C."/>
            <person name="Imamovic A."/>
            <person name="Ireland A."/>
            <person name="Larimer J."/>
            <person name="McCowan C."/>
            <person name="Murphy C."/>
            <person name="Pearson M."/>
            <person name="Poon T.W."/>
            <person name="Priest M."/>
            <person name="Roberts A."/>
            <person name="Saif S."/>
            <person name="Shea T."/>
            <person name="Sisk P."/>
            <person name="Sykes S."/>
            <person name="Wortman J."/>
            <person name="Nusbaum C."/>
            <person name="Birren B."/>
        </authorList>
    </citation>
    <scope>NUCLEOTIDE SEQUENCE [LARGE SCALE GENOMIC DNA]</scope>
    <source>
        <strain evidence="3 4">CBS 110553</strain>
    </source>
</reference>
<evidence type="ECO:0000313" key="3">
    <source>
        <dbReference type="EMBL" id="EXJ53394.1"/>
    </source>
</evidence>
<evidence type="ECO:0000313" key="4">
    <source>
        <dbReference type="Proteomes" id="UP000019471"/>
    </source>
</evidence>
<evidence type="ECO:0008006" key="5">
    <source>
        <dbReference type="Google" id="ProtNLM"/>
    </source>
</evidence>
<evidence type="ECO:0000256" key="2">
    <source>
        <dbReference type="ARBA" id="ARBA00023002"/>
    </source>
</evidence>
<dbReference type="Gene3D" id="3.40.50.720">
    <property type="entry name" value="NAD(P)-binding Rossmann-like Domain"/>
    <property type="match status" value="1"/>
</dbReference>
<dbReference type="Pfam" id="PF00106">
    <property type="entry name" value="adh_short"/>
    <property type="match status" value="1"/>
</dbReference>
<organism evidence="3 4">
    <name type="scientific">Cladophialophora psammophila CBS 110553</name>
    <dbReference type="NCBI Taxonomy" id="1182543"/>
    <lineage>
        <taxon>Eukaryota</taxon>
        <taxon>Fungi</taxon>
        <taxon>Dikarya</taxon>
        <taxon>Ascomycota</taxon>
        <taxon>Pezizomycotina</taxon>
        <taxon>Eurotiomycetes</taxon>
        <taxon>Chaetothyriomycetidae</taxon>
        <taxon>Chaetothyriales</taxon>
        <taxon>Herpotrichiellaceae</taxon>
        <taxon>Cladophialophora</taxon>
    </lineage>
</organism>